<evidence type="ECO:0000256" key="11">
    <source>
        <dbReference type="RuleBase" id="RU364115"/>
    </source>
</evidence>
<evidence type="ECO:0000256" key="10">
    <source>
        <dbReference type="ARBA" id="ARBA00023125"/>
    </source>
</evidence>
<dbReference type="Pfam" id="PF04313">
    <property type="entry name" value="HSDR_N"/>
    <property type="match status" value="1"/>
</dbReference>
<dbReference type="PANTHER" id="PTHR30195">
    <property type="entry name" value="TYPE I SITE-SPECIFIC DEOXYRIBONUCLEASE PROTEIN SUBUNIT M AND R"/>
    <property type="match status" value="1"/>
</dbReference>
<dbReference type="GO" id="GO:0009307">
    <property type="term" value="P:DNA restriction-modification system"/>
    <property type="evidence" value="ECO:0007669"/>
    <property type="project" value="UniProtKB-KW"/>
</dbReference>
<keyword evidence="5 11" id="KW-0547">Nucleotide-binding</keyword>
<dbReference type="GO" id="GO:0009035">
    <property type="term" value="F:type I site-specific deoxyribonuclease activity"/>
    <property type="evidence" value="ECO:0007669"/>
    <property type="project" value="UniProtKB-EC"/>
</dbReference>
<dbReference type="InterPro" id="IPR004473">
    <property type="entry name" value="Restrct_endonuc_typeI_HsdR"/>
</dbReference>
<proteinExistence type="inferred from homology"/>
<dbReference type="GO" id="GO:0003677">
    <property type="term" value="F:DNA binding"/>
    <property type="evidence" value="ECO:0007669"/>
    <property type="project" value="UniProtKB-KW"/>
</dbReference>
<gene>
    <name evidence="14" type="ORF">BANT918_00895</name>
</gene>
<evidence type="ECO:0000256" key="5">
    <source>
        <dbReference type="ARBA" id="ARBA00022741"/>
    </source>
</evidence>
<dbReference type="Pfam" id="PF22679">
    <property type="entry name" value="T1R_D3-like"/>
    <property type="match status" value="1"/>
</dbReference>
<evidence type="ECO:0000313" key="15">
    <source>
        <dbReference type="Proteomes" id="UP000234433"/>
    </source>
</evidence>
<dbReference type="InterPro" id="IPR040980">
    <property type="entry name" value="SWI2_SNF2"/>
</dbReference>
<evidence type="ECO:0000256" key="6">
    <source>
        <dbReference type="ARBA" id="ARBA00022747"/>
    </source>
</evidence>
<dbReference type="CDD" id="cd22332">
    <property type="entry name" value="HsdR_N"/>
    <property type="match status" value="1"/>
</dbReference>
<evidence type="ECO:0000313" key="14">
    <source>
        <dbReference type="EMBL" id="SMX73507.1"/>
    </source>
</evidence>
<keyword evidence="8 11" id="KW-0378">Hydrolase</keyword>
<dbReference type="EC" id="3.1.21.3" evidence="11"/>
<comment type="function">
    <text evidence="11">Subunit R is required for both nuclease and ATPase activities, but not for modification.</text>
</comment>
<organism evidence="14 15">
    <name type="scientific">Brevibacterium antiquum CNRZ 918</name>
    <dbReference type="NCBI Taxonomy" id="1255637"/>
    <lineage>
        <taxon>Bacteria</taxon>
        <taxon>Bacillati</taxon>
        <taxon>Actinomycetota</taxon>
        <taxon>Actinomycetes</taxon>
        <taxon>Micrococcales</taxon>
        <taxon>Brevibacteriaceae</taxon>
        <taxon>Brevibacterium</taxon>
    </lineage>
</organism>
<name>A0A2H1IE87_9MICO</name>
<feature type="region of interest" description="Disordered" evidence="12">
    <location>
        <begin position="771"/>
        <end position="804"/>
    </location>
</feature>
<dbReference type="Gene3D" id="3.90.1570.50">
    <property type="match status" value="1"/>
</dbReference>
<evidence type="ECO:0000259" key="13">
    <source>
        <dbReference type="PROSITE" id="PS51192"/>
    </source>
</evidence>
<keyword evidence="10 11" id="KW-0238">DNA-binding</keyword>
<reference evidence="14 15" key="1">
    <citation type="submission" date="2017-03" db="EMBL/GenBank/DDBJ databases">
        <authorList>
            <person name="Afonso C.L."/>
            <person name="Miller P.J."/>
            <person name="Scott M.A."/>
            <person name="Spackman E."/>
            <person name="Goraichik I."/>
            <person name="Dimitrov K.M."/>
            <person name="Suarez D.L."/>
            <person name="Swayne D.E."/>
        </authorList>
    </citation>
    <scope>NUCLEOTIDE SEQUENCE [LARGE SCALE GENOMIC DNA]</scope>
    <source>
        <strain evidence="14 15">CNRZ 918</strain>
    </source>
</reference>
<keyword evidence="4" id="KW-0540">Nuclease</keyword>
<dbReference type="RefSeq" id="WP_101619119.1">
    <property type="nucleotide sequence ID" value="NZ_FXZD01000002.1"/>
</dbReference>
<comment type="subunit">
    <text evidence="3 11">The type I restriction/modification system is composed of three polypeptides R, M and S.</text>
</comment>
<dbReference type="AlphaFoldDB" id="A0A2H1IE87"/>
<dbReference type="CDD" id="cd18030">
    <property type="entry name" value="DEXHc_RE_I_HsdR"/>
    <property type="match status" value="1"/>
</dbReference>
<evidence type="ECO:0000256" key="8">
    <source>
        <dbReference type="ARBA" id="ARBA00022801"/>
    </source>
</evidence>
<evidence type="ECO:0000256" key="9">
    <source>
        <dbReference type="ARBA" id="ARBA00022840"/>
    </source>
</evidence>
<evidence type="ECO:0000256" key="4">
    <source>
        <dbReference type="ARBA" id="ARBA00022722"/>
    </source>
</evidence>
<protein>
    <recommendedName>
        <fullName evidence="11">Type I restriction enzyme endonuclease subunit</fullName>
        <shortName evidence="11">R protein</shortName>
        <ecNumber evidence="11">3.1.21.3</ecNumber>
    </recommendedName>
</protein>
<dbReference type="InterPro" id="IPR014001">
    <property type="entry name" value="Helicase_ATP-bd"/>
</dbReference>
<dbReference type="InterPro" id="IPR007409">
    <property type="entry name" value="Restrct_endonuc_type1_HsdR_N"/>
</dbReference>
<dbReference type="Proteomes" id="UP000234433">
    <property type="component" value="Unassembled WGS sequence"/>
</dbReference>
<dbReference type="EMBL" id="FXZD01000002">
    <property type="protein sequence ID" value="SMX73507.1"/>
    <property type="molecule type" value="Genomic_DNA"/>
</dbReference>
<dbReference type="OrthoDB" id="9758243at2"/>
<dbReference type="SMART" id="SM00487">
    <property type="entry name" value="DEXDc"/>
    <property type="match status" value="1"/>
</dbReference>
<dbReference type="CDD" id="cd18800">
    <property type="entry name" value="SF2_C_EcoR124I-like"/>
    <property type="match status" value="1"/>
</dbReference>
<keyword evidence="6 11" id="KW-0680">Restriction system</keyword>
<dbReference type="Gene3D" id="3.40.50.300">
    <property type="entry name" value="P-loop containing nucleotide triphosphate hydrolases"/>
    <property type="match status" value="3"/>
</dbReference>
<feature type="domain" description="Helicase ATP-binding" evidence="13">
    <location>
        <begin position="289"/>
        <end position="464"/>
    </location>
</feature>
<dbReference type="InterPro" id="IPR021810">
    <property type="entry name" value="T1RH-like_C"/>
</dbReference>
<comment type="similarity">
    <text evidence="2 11">Belongs to the HsdR family.</text>
</comment>
<evidence type="ECO:0000256" key="2">
    <source>
        <dbReference type="ARBA" id="ARBA00008598"/>
    </source>
</evidence>
<dbReference type="NCBIfam" id="TIGR00348">
    <property type="entry name" value="hsdR"/>
    <property type="match status" value="1"/>
</dbReference>
<dbReference type="Pfam" id="PF18766">
    <property type="entry name" value="SWI2_SNF2"/>
    <property type="match status" value="1"/>
</dbReference>
<dbReference type="PROSITE" id="PS51192">
    <property type="entry name" value="HELICASE_ATP_BIND_1"/>
    <property type="match status" value="1"/>
</dbReference>
<dbReference type="InterPro" id="IPR055180">
    <property type="entry name" value="HsdR_RecA-like_helicase_dom_2"/>
</dbReference>
<keyword evidence="7" id="KW-0255">Endonuclease</keyword>
<comment type="catalytic activity">
    <reaction evidence="1 11">
        <text>Endonucleolytic cleavage of DNA to give random double-stranded fragments with terminal 5'-phosphates, ATP is simultaneously hydrolyzed.</text>
        <dbReference type="EC" id="3.1.21.3"/>
    </reaction>
</comment>
<evidence type="ECO:0000256" key="3">
    <source>
        <dbReference type="ARBA" id="ARBA00011296"/>
    </source>
</evidence>
<dbReference type="SUPFAM" id="SSF52540">
    <property type="entry name" value="P-loop containing nucleoside triphosphate hydrolases"/>
    <property type="match status" value="2"/>
</dbReference>
<sequence length="1080" mass="120697">MITESEWETYIIDRLGDHGWEHLPGPDIVPGQADGRMEWDSLVLKSRAAQALRSLNPGVPPRYLDEALGEILAAASADPVAENFRFHDYLTNGYRGISYIDADGTEQNPTIRLFSHRPEDNTYLAVNQVTIRNREIERRFDLVLYVNGFPLVIMEIKRAGDANIGEKEAHSQLQTYLREFPHAFTCCVLTVVSDGVNAKYGTPFTPFNHFSPWNVDDDGALIALGRDRTDTGASLGSEVLVDGLFNPERFGQIVRNFVAFDEGADGLAKRVAKPHQYFAVTKAVGTTVDAVRSDGRAGVVWHTQGSGKSMEMELYAHLVAIRPELKNPTIVVVTDRTELDSQLFETFDRSQLLAENPVKIGSRQELRDSLTHKTTGGIYFSTLQKFGRTSEERADGVDHPELSNRRNIIVIVDEAHRSHYDELDGFARHIRDALPRASFIAFTGTPISFSDRNTQEVFGDVIDTYDLSRAVSDGATVPVVYEPRLIEMNLGQEVSEEDLNSSADEATAGLDDVERTRVEQSVAVINSVYGNHERLRLLAADIVEHWEQRSESMRSFIASPGKAMIVCATREICARLYEEIIALRPEWHSDDVDKGKLKVVYSSSSADSGLIAKHRRRQAQNKTIQKRIKDVDDELELVIVKDMMLTGFDAPQLHTLYLDRPLKNALLMQTLARVNRTYRGKADGLMVAYAPIAENLRNALAEYTVRDQETEPLGRNIDDAVRVVGEFLDALDVFCAGYDWRAKLDGKPGSHIKAALGLTNYLRAPAHDGVKLPQVPRDLGEQASDEPGPVGNQPAAHEAEPASLAESYRRLSGSLARAWALARGAETLKGRRADAQFYEEVRVWMAKFDAQERQAEGRPVSEDVERMLAGLLEDSTHAGEIVDIYEAAGLPKPSLLELTPDLTEQAQQSPTPHLAIEALRDVLTDQATQLTKNNLVRQKAFAERIRELMNRYTNQQLTSAEVIAELVELAREVAEEGNRGQQFEPPLDWKELAFYDAVAENESAVQAQGPDTLAKIARELVLIMQRDVKTDWTVRDDVRAKLRTSVKLLLIRHKYPPDRRKEAIKLVIDQMEQLAKGVAV</sequence>
<dbReference type="Pfam" id="PF11867">
    <property type="entry name" value="T1RH-like_C"/>
    <property type="match status" value="1"/>
</dbReference>
<dbReference type="InterPro" id="IPR051268">
    <property type="entry name" value="Type-I_R_enzyme_R_subunit"/>
</dbReference>
<evidence type="ECO:0000256" key="12">
    <source>
        <dbReference type="SAM" id="MobiDB-lite"/>
    </source>
</evidence>
<dbReference type="GO" id="GO:0005524">
    <property type="term" value="F:ATP binding"/>
    <property type="evidence" value="ECO:0007669"/>
    <property type="project" value="UniProtKB-KW"/>
</dbReference>
<accession>A0A2H1IE87</accession>
<dbReference type="InterPro" id="IPR027417">
    <property type="entry name" value="P-loop_NTPase"/>
</dbReference>
<keyword evidence="9 11" id="KW-0067">ATP-binding</keyword>
<evidence type="ECO:0000256" key="1">
    <source>
        <dbReference type="ARBA" id="ARBA00000851"/>
    </source>
</evidence>
<dbReference type="PANTHER" id="PTHR30195:SF15">
    <property type="entry name" value="TYPE I RESTRICTION ENZYME HINDI ENDONUCLEASE SUBUNIT"/>
    <property type="match status" value="1"/>
</dbReference>
<evidence type="ECO:0000256" key="7">
    <source>
        <dbReference type="ARBA" id="ARBA00022759"/>
    </source>
</evidence>